<dbReference type="Proteomes" id="UP000284842">
    <property type="component" value="Unassembled WGS sequence"/>
</dbReference>
<keyword evidence="2" id="KW-1185">Reference proteome</keyword>
<evidence type="ECO:0000313" key="2">
    <source>
        <dbReference type="Proteomes" id="UP000284842"/>
    </source>
</evidence>
<accession>A0A409YB74</accession>
<evidence type="ECO:0000313" key="1">
    <source>
        <dbReference type="EMBL" id="PPR00239.1"/>
    </source>
</evidence>
<comment type="caution">
    <text evidence="1">The sequence shown here is derived from an EMBL/GenBank/DDBJ whole genome shotgun (WGS) entry which is preliminary data.</text>
</comment>
<organism evidence="1 2">
    <name type="scientific">Panaeolus cyanescens</name>
    <dbReference type="NCBI Taxonomy" id="181874"/>
    <lineage>
        <taxon>Eukaryota</taxon>
        <taxon>Fungi</taxon>
        <taxon>Dikarya</taxon>
        <taxon>Basidiomycota</taxon>
        <taxon>Agaricomycotina</taxon>
        <taxon>Agaricomycetes</taxon>
        <taxon>Agaricomycetidae</taxon>
        <taxon>Agaricales</taxon>
        <taxon>Agaricineae</taxon>
        <taxon>Galeropsidaceae</taxon>
        <taxon>Panaeolus</taxon>
    </lineage>
</organism>
<gene>
    <name evidence="1" type="ORF">CVT24_004950</name>
</gene>
<dbReference type="EMBL" id="NHTK01001323">
    <property type="protein sequence ID" value="PPR00239.1"/>
    <property type="molecule type" value="Genomic_DNA"/>
</dbReference>
<dbReference type="InParanoid" id="A0A409YB74"/>
<reference evidence="1 2" key="1">
    <citation type="journal article" date="2018" name="Evol. Lett.">
        <title>Horizontal gene cluster transfer increased hallucinogenic mushroom diversity.</title>
        <authorList>
            <person name="Reynolds H.T."/>
            <person name="Vijayakumar V."/>
            <person name="Gluck-Thaler E."/>
            <person name="Korotkin H.B."/>
            <person name="Matheny P.B."/>
            <person name="Slot J.C."/>
        </authorList>
    </citation>
    <scope>NUCLEOTIDE SEQUENCE [LARGE SCALE GENOMIC DNA]</scope>
    <source>
        <strain evidence="1 2">2629</strain>
    </source>
</reference>
<sequence>MVSLLVSTTGPELKAKKKTMDMVVDVDMDLDGALFSLATMVHFLDIFPFDQLLKDIIGNKDCHCHPATVDPPVIKPEPPVITPKPNVPVVAPPPDLSKGSWFWNPEYKPTPPVSTPRVHRSFFPH</sequence>
<name>A0A409YB74_9AGAR</name>
<dbReference type="AlphaFoldDB" id="A0A409YB74"/>
<protein>
    <submittedName>
        <fullName evidence="1">Uncharacterized protein</fullName>
    </submittedName>
</protein>
<proteinExistence type="predicted"/>